<dbReference type="AlphaFoldDB" id="A0ABD1TC85"/>
<dbReference type="Proteomes" id="UP001604277">
    <property type="component" value="Unassembled WGS sequence"/>
</dbReference>
<gene>
    <name evidence="1" type="ORF">Fot_33981</name>
</gene>
<comment type="caution">
    <text evidence="1">The sequence shown here is derived from an EMBL/GenBank/DDBJ whole genome shotgun (WGS) entry which is preliminary data.</text>
</comment>
<reference evidence="2" key="1">
    <citation type="submission" date="2024-07" db="EMBL/GenBank/DDBJ databases">
        <title>Two chromosome-level genome assemblies of Korean endemic species Abeliophyllum distichum and Forsythia ovata (Oleaceae).</title>
        <authorList>
            <person name="Jang H."/>
        </authorList>
    </citation>
    <scope>NUCLEOTIDE SEQUENCE [LARGE SCALE GENOMIC DNA]</scope>
</reference>
<proteinExistence type="predicted"/>
<organism evidence="1 2">
    <name type="scientific">Forsythia ovata</name>
    <dbReference type="NCBI Taxonomy" id="205694"/>
    <lineage>
        <taxon>Eukaryota</taxon>
        <taxon>Viridiplantae</taxon>
        <taxon>Streptophyta</taxon>
        <taxon>Embryophyta</taxon>
        <taxon>Tracheophyta</taxon>
        <taxon>Spermatophyta</taxon>
        <taxon>Magnoliopsida</taxon>
        <taxon>eudicotyledons</taxon>
        <taxon>Gunneridae</taxon>
        <taxon>Pentapetalae</taxon>
        <taxon>asterids</taxon>
        <taxon>lamiids</taxon>
        <taxon>Lamiales</taxon>
        <taxon>Oleaceae</taxon>
        <taxon>Forsythieae</taxon>
        <taxon>Forsythia</taxon>
    </lineage>
</organism>
<accession>A0ABD1TC85</accession>
<evidence type="ECO:0000313" key="1">
    <source>
        <dbReference type="EMBL" id="KAL2510334.1"/>
    </source>
</evidence>
<name>A0ABD1TC85_9LAMI</name>
<sequence length="114" mass="12651">MSCNVMRSSCYDYTPEPIQPSSTLILASVFNFRFLIAEGRHTCHICCNKIPSVPFPSLLEPAWIASATSISTNGGRTMPPCTMLFHSPHNTLVTQIRRHYIAGKYPSTPPLPLD</sequence>
<evidence type="ECO:0000313" key="2">
    <source>
        <dbReference type="Proteomes" id="UP001604277"/>
    </source>
</evidence>
<keyword evidence="2" id="KW-1185">Reference proteome</keyword>
<protein>
    <submittedName>
        <fullName evidence="1">Uncharacterized protein</fullName>
    </submittedName>
</protein>
<dbReference type="EMBL" id="JBFOLJ010000009">
    <property type="protein sequence ID" value="KAL2510334.1"/>
    <property type="molecule type" value="Genomic_DNA"/>
</dbReference>